<accession>A0A857DJP0</accession>
<dbReference type="Proteomes" id="UP000430508">
    <property type="component" value="Chromosome"/>
</dbReference>
<dbReference type="PANTHER" id="PTHR43673">
    <property type="entry name" value="NAD(P)H NITROREDUCTASE YDGI-RELATED"/>
    <property type="match status" value="1"/>
</dbReference>
<dbReference type="InterPro" id="IPR000415">
    <property type="entry name" value="Nitroreductase-like"/>
</dbReference>
<evidence type="ECO:0000256" key="4">
    <source>
        <dbReference type="ARBA" id="ARBA00022643"/>
    </source>
</evidence>
<comment type="cofactor">
    <cofactor evidence="1">
        <name>FMN</name>
        <dbReference type="ChEBI" id="CHEBI:58210"/>
    </cofactor>
</comment>
<dbReference type="InterPro" id="IPR029479">
    <property type="entry name" value="Nitroreductase"/>
</dbReference>
<evidence type="ECO:0000256" key="5">
    <source>
        <dbReference type="ARBA" id="ARBA00023002"/>
    </source>
</evidence>
<dbReference type="CDD" id="cd02151">
    <property type="entry name" value="nitroreductase"/>
    <property type="match status" value="1"/>
</dbReference>
<dbReference type="SUPFAM" id="SSF55469">
    <property type="entry name" value="FMN-dependent nitroreductase-like"/>
    <property type="match status" value="1"/>
</dbReference>
<dbReference type="AlphaFoldDB" id="A0A857DJP0"/>
<comment type="similarity">
    <text evidence="2">Belongs to the nitroreductase family.</text>
</comment>
<evidence type="ECO:0000256" key="1">
    <source>
        <dbReference type="ARBA" id="ARBA00001917"/>
    </source>
</evidence>
<proteinExistence type="inferred from homology"/>
<dbReference type="EMBL" id="CP046996">
    <property type="protein sequence ID" value="QHA00679.1"/>
    <property type="molecule type" value="Genomic_DNA"/>
</dbReference>
<evidence type="ECO:0000256" key="3">
    <source>
        <dbReference type="ARBA" id="ARBA00022630"/>
    </source>
</evidence>
<keyword evidence="4" id="KW-0288">FMN</keyword>
<evidence type="ECO:0000313" key="7">
    <source>
        <dbReference type="EMBL" id="QHA00679.1"/>
    </source>
</evidence>
<reference evidence="7 8" key="1">
    <citation type="submission" date="2019-12" db="EMBL/GenBank/DDBJ databases">
        <title>Sequence classification of anaerobic respiratory reductive dehalogenases: First we see many, then we see few.</title>
        <authorList>
            <person name="Molenda O."/>
            <person name="Puentes Jacome L.A."/>
            <person name="Cao X."/>
            <person name="Nesbo C.L."/>
            <person name="Tang S."/>
            <person name="Morson N."/>
            <person name="Patron J."/>
            <person name="Lomheim L."/>
            <person name="Wishart D.S."/>
            <person name="Edwards E.A."/>
        </authorList>
    </citation>
    <scope>NUCLEOTIDE SEQUENCE [LARGE SCALE GENOMIC DNA]</scope>
    <source>
        <strain evidence="7 8">12DCA</strain>
    </source>
</reference>
<dbReference type="Pfam" id="PF00881">
    <property type="entry name" value="Nitroreductase"/>
    <property type="match status" value="2"/>
</dbReference>
<dbReference type="PANTHER" id="PTHR43673:SF2">
    <property type="entry name" value="NITROREDUCTASE"/>
    <property type="match status" value="1"/>
</dbReference>
<dbReference type="Gene3D" id="3.40.109.10">
    <property type="entry name" value="NADH Oxidase"/>
    <property type="match status" value="1"/>
</dbReference>
<sequence>MNIQERGIKMLDLLYDRRSIRKYSPAAIEKDKIQNLVKAALLAPSGRGIQPQRFIIVEDHDLLQKLSLAREHGSAFLSGAPLCIVVLADSSLTDVWTEDASIAAIIIQLAAKSMGLGSCWVQVRNRNQSEGKTTEEYIQEVLNIPQGLKVECMIGLGYPAEQKLRRTEQDLQYQNIFVNQYGTEFLNKY</sequence>
<keyword evidence="5" id="KW-0560">Oxidoreductase</keyword>
<keyword evidence="3" id="KW-0285">Flavoprotein</keyword>
<organism evidence="7 8">
    <name type="scientific">Dehalobacter restrictus</name>
    <dbReference type="NCBI Taxonomy" id="55583"/>
    <lineage>
        <taxon>Bacteria</taxon>
        <taxon>Bacillati</taxon>
        <taxon>Bacillota</taxon>
        <taxon>Clostridia</taxon>
        <taxon>Eubacteriales</taxon>
        <taxon>Desulfitobacteriaceae</taxon>
        <taxon>Dehalobacter</taxon>
    </lineage>
</organism>
<feature type="domain" description="Nitroreductase" evidence="6">
    <location>
        <begin position="71"/>
        <end position="158"/>
    </location>
</feature>
<evidence type="ECO:0000259" key="6">
    <source>
        <dbReference type="Pfam" id="PF00881"/>
    </source>
</evidence>
<protein>
    <submittedName>
        <fullName evidence="7">NAD(P)H nitroreductase</fullName>
    </submittedName>
</protein>
<gene>
    <name evidence="7" type="ORF">GQ588_08555</name>
</gene>
<evidence type="ECO:0000256" key="2">
    <source>
        <dbReference type="ARBA" id="ARBA00007118"/>
    </source>
</evidence>
<dbReference type="GO" id="GO:0016491">
    <property type="term" value="F:oxidoreductase activity"/>
    <property type="evidence" value="ECO:0007669"/>
    <property type="project" value="UniProtKB-KW"/>
</dbReference>
<feature type="domain" description="Nitroreductase" evidence="6">
    <location>
        <begin position="16"/>
        <end position="67"/>
    </location>
</feature>
<evidence type="ECO:0000313" key="8">
    <source>
        <dbReference type="Proteomes" id="UP000430508"/>
    </source>
</evidence>
<name>A0A857DJP0_9FIRM</name>